<gene>
    <name evidence="1" type="ORF">AVEN_120097_1</name>
</gene>
<reference evidence="1 2" key="1">
    <citation type="journal article" date="2019" name="Sci. Rep.">
        <title>Orb-weaving spider Araneus ventricosus genome elucidates the spidroin gene catalogue.</title>
        <authorList>
            <person name="Kono N."/>
            <person name="Nakamura H."/>
            <person name="Ohtoshi R."/>
            <person name="Moran D.A.P."/>
            <person name="Shinohara A."/>
            <person name="Yoshida Y."/>
            <person name="Fujiwara M."/>
            <person name="Mori M."/>
            <person name="Tomita M."/>
            <person name="Arakawa K."/>
        </authorList>
    </citation>
    <scope>NUCLEOTIDE SEQUENCE [LARGE SCALE GENOMIC DNA]</scope>
</reference>
<keyword evidence="2" id="KW-1185">Reference proteome</keyword>
<name>A0A4Y2G4Z5_ARAVE</name>
<protein>
    <submittedName>
        <fullName evidence="1">Uncharacterized protein</fullName>
    </submittedName>
</protein>
<evidence type="ECO:0000313" key="1">
    <source>
        <dbReference type="EMBL" id="GBM47659.1"/>
    </source>
</evidence>
<proteinExistence type="predicted"/>
<comment type="caution">
    <text evidence="1">The sequence shown here is derived from an EMBL/GenBank/DDBJ whole genome shotgun (WGS) entry which is preliminary data.</text>
</comment>
<dbReference type="AlphaFoldDB" id="A0A4Y2G4Z5"/>
<evidence type="ECO:0000313" key="2">
    <source>
        <dbReference type="Proteomes" id="UP000499080"/>
    </source>
</evidence>
<organism evidence="1 2">
    <name type="scientific">Araneus ventricosus</name>
    <name type="common">Orbweaver spider</name>
    <name type="synonym">Epeira ventricosa</name>
    <dbReference type="NCBI Taxonomy" id="182803"/>
    <lineage>
        <taxon>Eukaryota</taxon>
        <taxon>Metazoa</taxon>
        <taxon>Ecdysozoa</taxon>
        <taxon>Arthropoda</taxon>
        <taxon>Chelicerata</taxon>
        <taxon>Arachnida</taxon>
        <taxon>Araneae</taxon>
        <taxon>Araneomorphae</taxon>
        <taxon>Entelegynae</taxon>
        <taxon>Araneoidea</taxon>
        <taxon>Araneidae</taxon>
        <taxon>Araneus</taxon>
    </lineage>
</organism>
<sequence>MDIQGRIVSAASDECHSYQFLTQASCCVYVTGSTNLTTRVKSVCEKRLWGIVEIKKCVNCQFELQKWKVPSSDEEEVDVPANTNITAGQAKAAVHIMLWTVQKTWKKRISQLFFGLKT</sequence>
<dbReference type="Proteomes" id="UP000499080">
    <property type="component" value="Unassembled WGS sequence"/>
</dbReference>
<dbReference type="EMBL" id="BGPR01001188">
    <property type="protein sequence ID" value="GBM47659.1"/>
    <property type="molecule type" value="Genomic_DNA"/>
</dbReference>
<accession>A0A4Y2G4Z5</accession>